<feature type="transmembrane region" description="Helical" evidence="7">
    <location>
        <begin position="498"/>
        <end position="520"/>
    </location>
</feature>
<sequence>MITGGYCLGVDYGTSNTAAVIHEPGGRTRPLLFDGFPQLPSSVCVGPDGQELLVGREAIHAARVRPERFEPHPKRRIDDGTVLLGDAEFPVPRLIAAALAQVRAEAVRTMGAPPAGVALTYPAAWAARRRAVLVEAARLAELAGPAAPAQLVPEPVAAASYFAQDTGAALSPGDCVVVYDFGAGTFDASVVRRTERGWDVAASDGLADAGGLDVDAAIVAYLGAVYSTTHPEAVRRLEHPDSTGDRRARRNLWEDVRTAKEILSRSASTYVHLPILDQDAPLGREQVERLAAPVVERTVALTRSVIAASVPAGRLTGLFLVGGSSRIPLVATALHRVTGTAPTVMEQPELAVAQGSVAAFDAPPRIVRPRAEIRERAAVPGADTVSEDTIAIIAHQAAPAAPSARSRVPAPRQEPAETPAEPAAAQTDEEPKPAGRGAWSLAVGVLLVAGLVAMTGLGRTTMPEWHFWLGDALLYPGYALWLAYLFGLPESRTQWRAAIHVVSLLAGCLAAYTGAAAVAHRWGTTLLLWVLGAVVAVAAAGATLWRAQWGSATVFGRADAAGLVLALTGFGAAHVHDHSAAITTGVVLAGGPAAVAFVGAGAALGRYVAAREPGAHRWLPRTAALRLLAGAAATALRLAAAIP</sequence>
<organism evidence="8 9">
    <name type="scientific">Dactylosporangium matsuzakiense</name>
    <dbReference type="NCBI Taxonomy" id="53360"/>
    <lineage>
        <taxon>Bacteria</taxon>
        <taxon>Bacillati</taxon>
        <taxon>Actinomycetota</taxon>
        <taxon>Actinomycetes</taxon>
        <taxon>Micromonosporales</taxon>
        <taxon>Micromonosporaceae</taxon>
        <taxon>Dactylosporangium</taxon>
    </lineage>
</organism>
<feature type="transmembrane region" description="Helical" evidence="7">
    <location>
        <begin position="438"/>
        <end position="459"/>
    </location>
</feature>
<evidence type="ECO:0008006" key="10">
    <source>
        <dbReference type="Google" id="ProtNLM"/>
    </source>
</evidence>
<feature type="transmembrane region" description="Helical" evidence="7">
    <location>
        <begin position="465"/>
        <end position="486"/>
    </location>
</feature>
<dbReference type="PRINTS" id="PR00301">
    <property type="entry name" value="HEATSHOCK70"/>
</dbReference>
<evidence type="ECO:0000313" key="9">
    <source>
        <dbReference type="Proteomes" id="UP001143480"/>
    </source>
</evidence>
<gene>
    <name evidence="8" type="ORF">GCM10017581_095070</name>
</gene>
<keyword evidence="9" id="KW-1185">Reference proteome</keyword>
<keyword evidence="7" id="KW-0812">Transmembrane</keyword>
<name>A0A9W6NRX5_9ACTN</name>
<feature type="region of interest" description="Disordered" evidence="6">
    <location>
        <begin position="401"/>
        <end position="435"/>
    </location>
</feature>
<comment type="caution">
    <text evidence="8">The sequence shown here is derived from an EMBL/GenBank/DDBJ whole genome shotgun (WGS) entry which is preliminary data.</text>
</comment>
<evidence type="ECO:0000256" key="1">
    <source>
        <dbReference type="ARBA" id="ARBA00007381"/>
    </source>
</evidence>
<dbReference type="EMBL" id="BSFP01000109">
    <property type="protein sequence ID" value="GLL07750.1"/>
    <property type="molecule type" value="Genomic_DNA"/>
</dbReference>
<dbReference type="PROSITE" id="PS01036">
    <property type="entry name" value="HSP70_3"/>
    <property type="match status" value="1"/>
</dbReference>
<keyword evidence="7" id="KW-1133">Transmembrane helix</keyword>
<dbReference type="SUPFAM" id="SSF53067">
    <property type="entry name" value="Actin-like ATPase domain"/>
    <property type="match status" value="2"/>
</dbReference>
<dbReference type="PANTHER" id="PTHR42749">
    <property type="entry name" value="CELL SHAPE-DETERMINING PROTEIN MREB"/>
    <property type="match status" value="1"/>
</dbReference>
<evidence type="ECO:0000256" key="4">
    <source>
        <dbReference type="ARBA" id="ARBA00023016"/>
    </source>
</evidence>
<dbReference type="PANTHER" id="PTHR42749:SF1">
    <property type="entry name" value="CELL SHAPE-DETERMINING PROTEIN MREB"/>
    <property type="match status" value="1"/>
</dbReference>
<dbReference type="RefSeq" id="WP_271190166.1">
    <property type="nucleotide sequence ID" value="NZ_BSFP01000109.1"/>
</dbReference>
<feature type="transmembrane region" description="Helical" evidence="7">
    <location>
        <begin position="526"/>
        <end position="547"/>
    </location>
</feature>
<keyword evidence="5" id="KW-0143">Chaperone</keyword>
<dbReference type="GO" id="GO:0140662">
    <property type="term" value="F:ATP-dependent protein folding chaperone"/>
    <property type="evidence" value="ECO:0007669"/>
    <property type="project" value="InterPro"/>
</dbReference>
<accession>A0A9W6NRX5</accession>
<dbReference type="InterPro" id="IPR043129">
    <property type="entry name" value="ATPase_NBD"/>
</dbReference>
<dbReference type="AlphaFoldDB" id="A0A9W6NRX5"/>
<feature type="compositionally biased region" description="Low complexity" evidence="6">
    <location>
        <begin position="401"/>
        <end position="426"/>
    </location>
</feature>
<evidence type="ECO:0000256" key="6">
    <source>
        <dbReference type="SAM" id="MobiDB-lite"/>
    </source>
</evidence>
<evidence type="ECO:0000256" key="7">
    <source>
        <dbReference type="SAM" id="Phobius"/>
    </source>
</evidence>
<keyword evidence="2" id="KW-0547">Nucleotide-binding</keyword>
<evidence type="ECO:0000256" key="5">
    <source>
        <dbReference type="ARBA" id="ARBA00023186"/>
    </source>
</evidence>
<protein>
    <recommendedName>
        <fullName evidence="10">Hsp70 protein</fullName>
    </recommendedName>
</protein>
<keyword evidence="7" id="KW-0472">Membrane</keyword>
<dbReference type="GO" id="GO:0005524">
    <property type="term" value="F:ATP binding"/>
    <property type="evidence" value="ECO:0007669"/>
    <property type="project" value="UniProtKB-KW"/>
</dbReference>
<dbReference type="InterPro" id="IPR013126">
    <property type="entry name" value="Hsp_70_fam"/>
</dbReference>
<evidence type="ECO:0000256" key="3">
    <source>
        <dbReference type="ARBA" id="ARBA00022840"/>
    </source>
</evidence>
<dbReference type="InterPro" id="IPR018181">
    <property type="entry name" value="Heat_shock_70_CS"/>
</dbReference>
<keyword evidence="3" id="KW-0067">ATP-binding</keyword>
<reference evidence="8" key="1">
    <citation type="journal article" date="2014" name="Int. J. Syst. Evol. Microbiol.">
        <title>Complete genome sequence of Corynebacterium casei LMG S-19264T (=DSM 44701T), isolated from a smear-ripened cheese.</title>
        <authorList>
            <consortium name="US DOE Joint Genome Institute (JGI-PGF)"/>
            <person name="Walter F."/>
            <person name="Albersmeier A."/>
            <person name="Kalinowski J."/>
            <person name="Ruckert C."/>
        </authorList>
    </citation>
    <scope>NUCLEOTIDE SEQUENCE</scope>
    <source>
        <strain evidence="8">VKM Ac-1321</strain>
    </source>
</reference>
<evidence type="ECO:0000256" key="2">
    <source>
        <dbReference type="ARBA" id="ARBA00022741"/>
    </source>
</evidence>
<reference evidence="8" key="2">
    <citation type="submission" date="2023-01" db="EMBL/GenBank/DDBJ databases">
        <authorList>
            <person name="Sun Q."/>
            <person name="Evtushenko L."/>
        </authorList>
    </citation>
    <scope>NUCLEOTIDE SEQUENCE</scope>
    <source>
        <strain evidence="8">VKM Ac-1321</strain>
    </source>
</reference>
<feature type="transmembrane region" description="Helical" evidence="7">
    <location>
        <begin position="581"/>
        <end position="604"/>
    </location>
</feature>
<comment type="similarity">
    <text evidence="1">Belongs to the heat shock protein 70 family.</text>
</comment>
<evidence type="ECO:0000313" key="8">
    <source>
        <dbReference type="EMBL" id="GLL07750.1"/>
    </source>
</evidence>
<dbReference type="Gene3D" id="3.30.420.40">
    <property type="match status" value="2"/>
</dbReference>
<keyword evidence="4" id="KW-0346">Stress response</keyword>
<proteinExistence type="inferred from homology"/>
<dbReference type="Proteomes" id="UP001143480">
    <property type="component" value="Unassembled WGS sequence"/>
</dbReference>
<dbReference type="Pfam" id="PF00012">
    <property type="entry name" value="HSP70"/>
    <property type="match status" value="1"/>
</dbReference>
<dbReference type="Gene3D" id="3.90.640.10">
    <property type="entry name" value="Actin, Chain A, domain 4"/>
    <property type="match status" value="1"/>
</dbReference>